<feature type="compositionally biased region" description="Basic residues" evidence="1">
    <location>
        <begin position="270"/>
        <end position="279"/>
    </location>
</feature>
<organism evidence="2 3">
    <name type="scientific">Alectoria fallacina</name>
    <dbReference type="NCBI Taxonomy" id="1903189"/>
    <lineage>
        <taxon>Eukaryota</taxon>
        <taxon>Fungi</taxon>
        <taxon>Dikarya</taxon>
        <taxon>Ascomycota</taxon>
        <taxon>Pezizomycotina</taxon>
        <taxon>Lecanoromycetes</taxon>
        <taxon>OSLEUM clade</taxon>
        <taxon>Lecanoromycetidae</taxon>
        <taxon>Lecanorales</taxon>
        <taxon>Lecanorineae</taxon>
        <taxon>Parmeliaceae</taxon>
        <taxon>Alectoria</taxon>
    </lineage>
</organism>
<feature type="region of interest" description="Disordered" evidence="1">
    <location>
        <begin position="237"/>
        <end position="281"/>
    </location>
</feature>
<dbReference type="Proteomes" id="UP000664203">
    <property type="component" value="Unassembled WGS sequence"/>
</dbReference>
<proteinExistence type="predicted"/>
<reference evidence="2" key="1">
    <citation type="submission" date="2021-03" db="EMBL/GenBank/DDBJ databases">
        <authorList>
            <person name="Tagirdzhanova G."/>
        </authorList>
    </citation>
    <scope>NUCLEOTIDE SEQUENCE</scope>
</reference>
<feature type="region of interest" description="Disordered" evidence="1">
    <location>
        <begin position="642"/>
        <end position="668"/>
    </location>
</feature>
<accession>A0A8H3J2I3</accession>
<evidence type="ECO:0000313" key="2">
    <source>
        <dbReference type="EMBL" id="CAF9939506.1"/>
    </source>
</evidence>
<feature type="region of interest" description="Disordered" evidence="1">
    <location>
        <begin position="475"/>
        <end position="494"/>
    </location>
</feature>
<gene>
    <name evidence="2" type="ORF">ALECFALPRED_008158</name>
</gene>
<feature type="compositionally biased region" description="Polar residues" evidence="1">
    <location>
        <begin position="648"/>
        <end position="668"/>
    </location>
</feature>
<evidence type="ECO:0000313" key="3">
    <source>
        <dbReference type="Proteomes" id="UP000664203"/>
    </source>
</evidence>
<feature type="compositionally biased region" description="Basic and acidic residues" evidence="1">
    <location>
        <begin position="825"/>
        <end position="837"/>
    </location>
</feature>
<feature type="region of interest" description="Disordered" evidence="1">
    <location>
        <begin position="816"/>
        <end position="837"/>
    </location>
</feature>
<feature type="compositionally biased region" description="Polar residues" evidence="1">
    <location>
        <begin position="758"/>
        <end position="772"/>
    </location>
</feature>
<feature type="compositionally biased region" description="Basic and acidic residues" evidence="1">
    <location>
        <begin position="718"/>
        <end position="728"/>
    </location>
</feature>
<feature type="compositionally biased region" description="Low complexity" evidence="1">
    <location>
        <begin position="248"/>
        <end position="258"/>
    </location>
</feature>
<sequence>MANAVVPWDKRPAYLVYTDWTPIPGVTSHVVPHNGTGTNVTQFHPGHAFLSEYNLPDIMYQLHPCDEWERFKKTALPGPKHNPDGTLVYEQWTRPGQDRRPLLDFKILPDKISTEEAWWYHEFLRRMDPRIRQLDIIMREEFSEERLRMEDPRYVNIHLNTPGYRTYRPAWKMIAWHVKGNSAKQNDRKEWVLERLSDAQKQANTTRGSTPGLIDPTLGDVLGNRVALPVLKILKRGPKRPKVKANNTQATQPAQPAQAPQPPQPTQAHQTRRKRRARKAPQICESAQRVQGGNSNDASAQFPTVSASMGAPSQKLVVEAAAPELNGLQGFSNAQAREVAAVPPPPPPLIATKGQLSRPQVYSPHPDTQHFANEPPDFGNTQADFWEVEDFTATNPFLSEPMPESDFPFTSGEEIAGIPTKSDQAMAEIYRICEPFLDPGSDLHGPAPMDLSAELMHEMGLDIMFQTQKGVQARRKGNGNARPDPAQTMPARDVAQQKTPIIPNKQGTKRKECEDGNGNFQHVQLDVEKQERRPRKQVKSVHHANFQNNNGALYHDAAFNTQQQQHFDPQCGYYQSEFPQEQALGGPALQGGKYASVDDADQYTGGGRFEEQTKGMIGQHFNQNIEPSHHYIYPATPFMETFPDRQPSVDSPYQTVPTPRAQSSNSQTLNIQPHGLEEYFSQGSMEPGQTLTRPPPMSSPMPNAQPPGRQIPANRPRSRADREHDREPLGQTNNKYRYHPYANSRKGNGQRMEAPQAHQINNENQLQPTETPVAQGGEDYHLEMTPGPLEHFPLQSTLPDAPLDPNVEGVFIYKNSDPAQGLDVEATRKTRDWLSQR</sequence>
<protein>
    <submittedName>
        <fullName evidence="2">Uncharacterized protein</fullName>
    </submittedName>
</protein>
<comment type="caution">
    <text evidence="2">The sequence shown here is derived from an EMBL/GenBank/DDBJ whole genome shotgun (WGS) entry which is preliminary data.</text>
</comment>
<dbReference type="OrthoDB" id="5348779at2759"/>
<dbReference type="AlphaFoldDB" id="A0A8H3J2I3"/>
<feature type="region of interest" description="Disordered" evidence="1">
    <location>
        <begin position="680"/>
        <end position="780"/>
    </location>
</feature>
<evidence type="ECO:0000256" key="1">
    <source>
        <dbReference type="SAM" id="MobiDB-lite"/>
    </source>
</evidence>
<dbReference type="EMBL" id="CAJPDR010000552">
    <property type="protein sequence ID" value="CAF9939506.1"/>
    <property type="molecule type" value="Genomic_DNA"/>
</dbReference>
<feature type="compositionally biased region" description="Pro residues" evidence="1">
    <location>
        <begin position="693"/>
        <end position="705"/>
    </location>
</feature>
<keyword evidence="3" id="KW-1185">Reference proteome</keyword>
<name>A0A8H3J2I3_9LECA</name>
<feature type="compositionally biased region" description="Polar residues" evidence="1">
    <location>
        <begin position="681"/>
        <end position="692"/>
    </location>
</feature>